<feature type="compositionally biased region" description="Low complexity" evidence="1">
    <location>
        <begin position="1"/>
        <end position="13"/>
    </location>
</feature>
<evidence type="ECO:0000256" key="1">
    <source>
        <dbReference type="SAM" id="MobiDB-lite"/>
    </source>
</evidence>
<evidence type="ECO:0000313" key="3">
    <source>
        <dbReference type="Proteomes" id="UP001176059"/>
    </source>
</evidence>
<protein>
    <submittedName>
        <fullName evidence="2">Uncharacterized protein</fullName>
    </submittedName>
</protein>
<evidence type="ECO:0000313" key="2">
    <source>
        <dbReference type="EMBL" id="KAJ3728159.1"/>
    </source>
</evidence>
<comment type="caution">
    <text evidence="2">The sequence shown here is derived from an EMBL/GenBank/DDBJ whole genome shotgun (WGS) entry which is preliminary data.</text>
</comment>
<keyword evidence="3" id="KW-1185">Reference proteome</keyword>
<name>A0AA38J8E0_9AGAR</name>
<sequence>MTSTASSSLSLEEIYTPPPASVSSTVAPDDDEDCPPAGKHLPYELRLDRRRLKRDAKYRKPEKLFYGFGVNIEDCLEYHRTHNLPLPKYCNKQMLWLSIMKDVVKHLRQVCRHDFQFVMPRAYYDMEIALYDSYTIHRENLARDEEEDVIRLLRQELDVCKNQEPRWYYSSIDLCED</sequence>
<reference evidence="2" key="1">
    <citation type="submission" date="2022-08" db="EMBL/GenBank/DDBJ databases">
        <authorList>
            <consortium name="DOE Joint Genome Institute"/>
            <person name="Min B."/>
            <person name="Sierra-Patev S."/>
            <person name="Naranjo-Ortiz M."/>
            <person name="Looney B."/>
            <person name="Konkel Z."/>
            <person name="Slot J.C."/>
            <person name="Sakamoto Y."/>
            <person name="Steenwyk J.L."/>
            <person name="Rokas A."/>
            <person name="Carro J."/>
            <person name="Camarero S."/>
            <person name="Ferreira P."/>
            <person name="Molpeceres G."/>
            <person name="Ruiz-duenas F.J."/>
            <person name="Serrano A."/>
            <person name="Henrissat B."/>
            <person name="Drula E."/>
            <person name="Hughes K.W."/>
            <person name="Mata J.L."/>
            <person name="Ishikawa N.K."/>
            <person name="Vargas-Isla R."/>
            <person name="Ushijima S."/>
            <person name="Smith C.A."/>
            <person name="Ahrendt S."/>
            <person name="Andreopoulos W."/>
            <person name="He G."/>
            <person name="LaButti K."/>
            <person name="Lipzen A."/>
            <person name="Ng V."/>
            <person name="Riley R."/>
            <person name="Sandor L."/>
            <person name="Barry K."/>
            <person name="Martinez A.T."/>
            <person name="Xiao Y."/>
            <person name="Gibbons J.G."/>
            <person name="Terashima K."/>
            <person name="Hibbett D.S."/>
            <person name="Grigoriev I.V."/>
        </authorList>
    </citation>
    <scope>NUCLEOTIDE SEQUENCE</scope>
    <source>
        <strain evidence="2">ET3784</strain>
    </source>
</reference>
<dbReference type="AlphaFoldDB" id="A0AA38J8E0"/>
<proteinExistence type="predicted"/>
<dbReference type="Proteomes" id="UP001176059">
    <property type="component" value="Unassembled WGS sequence"/>
</dbReference>
<organism evidence="2 3">
    <name type="scientific">Lentinula guzmanii</name>
    <dbReference type="NCBI Taxonomy" id="2804957"/>
    <lineage>
        <taxon>Eukaryota</taxon>
        <taxon>Fungi</taxon>
        <taxon>Dikarya</taxon>
        <taxon>Basidiomycota</taxon>
        <taxon>Agaricomycotina</taxon>
        <taxon>Agaricomycetes</taxon>
        <taxon>Agaricomycetidae</taxon>
        <taxon>Agaricales</taxon>
        <taxon>Marasmiineae</taxon>
        <taxon>Omphalotaceae</taxon>
        <taxon>Lentinula</taxon>
    </lineage>
</organism>
<feature type="region of interest" description="Disordered" evidence="1">
    <location>
        <begin position="1"/>
        <end position="40"/>
    </location>
</feature>
<accession>A0AA38J8E0</accession>
<reference evidence="2" key="2">
    <citation type="journal article" date="2023" name="Proc. Natl. Acad. Sci. U.S.A.">
        <title>A global phylogenomic analysis of the shiitake genus Lentinula.</title>
        <authorList>
            <person name="Sierra-Patev S."/>
            <person name="Min B."/>
            <person name="Naranjo-Ortiz M."/>
            <person name="Looney B."/>
            <person name="Konkel Z."/>
            <person name="Slot J.C."/>
            <person name="Sakamoto Y."/>
            <person name="Steenwyk J.L."/>
            <person name="Rokas A."/>
            <person name="Carro J."/>
            <person name="Camarero S."/>
            <person name="Ferreira P."/>
            <person name="Molpeceres G."/>
            <person name="Ruiz-Duenas F.J."/>
            <person name="Serrano A."/>
            <person name="Henrissat B."/>
            <person name="Drula E."/>
            <person name="Hughes K.W."/>
            <person name="Mata J.L."/>
            <person name="Ishikawa N.K."/>
            <person name="Vargas-Isla R."/>
            <person name="Ushijima S."/>
            <person name="Smith C.A."/>
            <person name="Donoghue J."/>
            <person name="Ahrendt S."/>
            <person name="Andreopoulos W."/>
            <person name="He G."/>
            <person name="LaButti K."/>
            <person name="Lipzen A."/>
            <person name="Ng V."/>
            <person name="Riley R."/>
            <person name="Sandor L."/>
            <person name="Barry K."/>
            <person name="Martinez A.T."/>
            <person name="Xiao Y."/>
            <person name="Gibbons J.G."/>
            <person name="Terashima K."/>
            <person name="Grigoriev I.V."/>
            <person name="Hibbett D."/>
        </authorList>
    </citation>
    <scope>NUCLEOTIDE SEQUENCE</scope>
    <source>
        <strain evidence="2">ET3784</strain>
    </source>
</reference>
<gene>
    <name evidence="2" type="ORF">DFJ43DRAFT_1085014</name>
</gene>
<dbReference type="EMBL" id="JANVFO010000039">
    <property type="protein sequence ID" value="KAJ3728159.1"/>
    <property type="molecule type" value="Genomic_DNA"/>
</dbReference>